<dbReference type="RefSeq" id="WP_371904038.1">
    <property type="nucleotide sequence ID" value="NZ_JBGMSU010000289.1"/>
</dbReference>
<evidence type="ECO:0000313" key="1">
    <source>
        <dbReference type="EMBL" id="MFA0941289.1"/>
    </source>
</evidence>
<organism evidence="1 2">
    <name type="scientific">Pseudomonas tremae</name>
    <dbReference type="NCBI Taxonomy" id="200454"/>
    <lineage>
        <taxon>Bacteria</taxon>
        <taxon>Pseudomonadati</taxon>
        <taxon>Pseudomonadota</taxon>
        <taxon>Gammaproteobacteria</taxon>
        <taxon>Pseudomonadales</taxon>
        <taxon>Pseudomonadaceae</taxon>
        <taxon>Pseudomonas</taxon>
    </lineage>
</organism>
<name>A0ABV4PN71_9PSED</name>
<protein>
    <submittedName>
        <fullName evidence="1">Uncharacterized protein</fullName>
    </submittedName>
</protein>
<keyword evidence="2" id="KW-1185">Reference proteome</keyword>
<evidence type="ECO:0000313" key="2">
    <source>
        <dbReference type="Proteomes" id="UP001569512"/>
    </source>
</evidence>
<feature type="non-terminal residue" evidence="1">
    <location>
        <position position="81"/>
    </location>
</feature>
<sequence>PMCRFLSPTDSRKERFFALANEQFRKSCLLVKNDAEQLHLHQQPHAEGAIFHTRHLHGNIVVEIRWCVVVVLLALGLLRPG</sequence>
<feature type="non-terminal residue" evidence="1">
    <location>
        <position position="1"/>
    </location>
</feature>
<proteinExistence type="predicted"/>
<comment type="caution">
    <text evidence="1">The sequence shown here is derived from an EMBL/GenBank/DDBJ whole genome shotgun (WGS) entry which is preliminary data.</text>
</comment>
<reference evidence="1 2" key="1">
    <citation type="submission" date="2024-06" db="EMBL/GenBank/DDBJ databases">
        <title>Genome sequences for Pseudomonas syringae strains with characterized LPS.</title>
        <authorList>
            <person name="Baltrus D.A."/>
            <person name="Krings L."/>
        </authorList>
    </citation>
    <scope>NUCLEOTIDE SEQUENCE [LARGE SCALE GENOMIC DNA]</scope>
    <source>
        <strain evidence="1 2">NCPPB2708</strain>
    </source>
</reference>
<gene>
    <name evidence="1" type="ORF">ACDH53_28395</name>
</gene>
<dbReference type="EMBL" id="JBGMSU010000289">
    <property type="protein sequence ID" value="MFA0941289.1"/>
    <property type="molecule type" value="Genomic_DNA"/>
</dbReference>
<dbReference type="Proteomes" id="UP001569512">
    <property type="component" value="Unassembled WGS sequence"/>
</dbReference>
<accession>A0ABV4PN71</accession>